<reference evidence="6 7" key="1">
    <citation type="journal article" date="2020" name="Cell Host Microbe">
        <title>Functional and Genomic Variation between Human-Derived Isolates of Lachnospiraceae Reveals Inter- and Intra-Species Diversity.</title>
        <authorList>
            <person name="Sorbara M.T."/>
            <person name="Littmann E.R."/>
            <person name="Fontana E."/>
            <person name="Moody T.U."/>
            <person name="Kohout C.E."/>
            <person name="Gjonbalaj M."/>
            <person name="Eaton V."/>
            <person name="Seok R."/>
            <person name="Leiner I.M."/>
            <person name="Pamer E.G."/>
        </authorList>
    </citation>
    <scope>NUCLEOTIDE SEQUENCE [LARGE SCALE GENOMIC DNA]</scope>
    <source>
        <strain evidence="6 7">MSK.14.54</strain>
    </source>
</reference>
<protein>
    <submittedName>
        <fullName evidence="6">MobA/MobL family protein</fullName>
    </submittedName>
</protein>
<comment type="similarity">
    <text evidence="1">Belongs to the MobA/MobL family.</text>
</comment>
<feature type="domain" description="MobA/MobL protein" evidence="5">
    <location>
        <begin position="17"/>
        <end position="250"/>
    </location>
</feature>
<feature type="coiled-coil region" evidence="3">
    <location>
        <begin position="282"/>
        <end position="313"/>
    </location>
</feature>
<evidence type="ECO:0000256" key="2">
    <source>
        <dbReference type="ARBA" id="ARBA00022971"/>
    </source>
</evidence>
<keyword evidence="2" id="KW-0184">Conjugation</keyword>
<feature type="compositionally biased region" description="Basic residues" evidence="4">
    <location>
        <begin position="392"/>
        <end position="408"/>
    </location>
</feature>
<proteinExistence type="inferred from homology"/>
<dbReference type="InterPro" id="IPR005053">
    <property type="entry name" value="MobA_MobL"/>
</dbReference>
<dbReference type="Pfam" id="PF03389">
    <property type="entry name" value="MobA_MobL"/>
    <property type="match status" value="1"/>
</dbReference>
<evidence type="ECO:0000313" key="7">
    <source>
        <dbReference type="Proteomes" id="UP000768180"/>
    </source>
</evidence>
<comment type="caution">
    <text evidence="6">The sequence shown here is derived from an EMBL/GenBank/DDBJ whole genome shotgun (WGS) entry which is preliminary data.</text>
</comment>
<evidence type="ECO:0000256" key="3">
    <source>
        <dbReference type="SAM" id="Coils"/>
    </source>
</evidence>
<dbReference type="Proteomes" id="UP000768180">
    <property type="component" value="Unassembled WGS sequence"/>
</dbReference>
<organism evidence="6 7">
    <name type="scientific">Fusicatenibacter saccharivorans</name>
    <dbReference type="NCBI Taxonomy" id="1150298"/>
    <lineage>
        <taxon>Bacteria</taxon>
        <taxon>Bacillati</taxon>
        <taxon>Bacillota</taxon>
        <taxon>Clostridia</taxon>
        <taxon>Lachnospirales</taxon>
        <taxon>Lachnospiraceae</taxon>
        <taxon>Fusicatenibacter</taxon>
    </lineage>
</organism>
<accession>A0ABX2GK61</accession>
<feature type="compositionally biased region" description="Basic and acidic residues" evidence="4">
    <location>
        <begin position="334"/>
        <end position="374"/>
    </location>
</feature>
<keyword evidence="7" id="KW-1185">Reference proteome</keyword>
<dbReference type="EMBL" id="JAAITQ010000080">
    <property type="protein sequence ID" value="NSE18097.1"/>
    <property type="molecule type" value="Genomic_DNA"/>
</dbReference>
<gene>
    <name evidence="6" type="ORF">G5B05_17360</name>
</gene>
<name>A0ABX2GK61_9FIRM</name>
<feature type="region of interest" description="Disordered" evidence="4">
    <location>
        <begin position="334"/>
        <end position="408"/>
    </location>
</feature>
<evidence type="ECO:0000259" key="5">
    <source>
        <dbReference type="Pfam" id="PF03389"/>
    </source>
</evidence>
<evidence type="ECO:0000313" key="6">
    <source>
        <dbReference type="EMBL" id="NSE18097.1"/>
    </source>
</evidence>
<sequence>MSIYHCSIKNISRSSGRSAVACAAYRSGEELEDLETGITHDYRKKTGIAFAEIFLCKNAPERFQNREELWNEVEKIEKAADARLAREIEVAIPRELSLEEMKNLVAGYAKMLTEEGMCVDAAIHLKVGNPHAHLMCTTRKIKADGTWDQKEKKVYALDEFGNKIPVIDLETGEQKIGARGRRIWKRVTVAANDLNAKENVEKWRKMWSEHCNAYLEPEQQIDHRSYERQGKKDVIPTIHEGYAAREMKKRGKLAERCEINREIAAANRDIKAILAEPEPDHRTKIERQVDELLNGFEKLNKKLKEQKKILAAQSFSTPDQRAATEKIMPFGSEKTENATEWSHEQETIVPNHSKEIRPNDRKEEHDQTVAERAEVVSQEEAPDPELEAQERARKRKKTEKKKKRGLRL</sequence>
<evidence type="ECO:0000256" key="1">
    <source>
        <dbReference type="ARBA" id="ARBA00010873"/>
    </source>
</evidence>
<dbReference type="Gene3D" id="3.30.930.30">
    <property type="match status" value="1"/>
</dbReference>
<dbReference type="NCBIfam" id="NF041496">
    <property type="entry name" value="MobQ"/>
    <property type="match status" value="1"/>
</dbReference>
<dbReference type="RefSeq" id="WP_173830463.1">
    <property type="nucleotide sequence ID" value="NZ_JAAITQ010000080.1"/>
</dbReference>
<keyword evidence="3" id="KW-0175">Coiled coil</keyword>
<evidence type="ECO:0000256" key="4">
    <source>
        <dbReference type="SAM" id="MobiDB-lite"/>
    </source>
</evidence>